<evidence type="ECO:0000313" key="21">
    <source>
        <dbReference type="Proteomes" id="UP000561726"/>
    </source>
</evidence>
<dbReference type="Proteomes" id="UP000029864">
    <property type="component" value="Unassembled WGS sequence"/>
</dbReference>
<evidence type="ECO:0000256" key="12">
    <source>
        <dbReference type="ARBA" id="ARBA00049645"/>
    </source>
</evidence>
<keyword evidence="20" id="KW-1185">Reference proteome</keyword>
<dbReference type="OrthoDB" id="517968at2"/>
<dbReference type="PANTHER" id="PTHR47470:SF1">
    <property type="entry name" value="FAD-DEPENDENT OXIDOREDUCTASE 2 FAD BINDING DOMAIN-CONTAINING PROTEIN"/>
    <property type="match status" value="1"/>
</dbReference>
<evidence type="ECO:0000256" key="5">
    <source>
        <dbReference type="ARBA" id="ARBA00022827"/>
    </source>
</evidence>
<dbReference type="STRING" id="1001240.GY21_02785"/>
<dbReference type="SUPFAM" id="SSF51905">
    <property type="entry name" value="FAD/NAD(P)-binding domain"/>
    <property type="match status" value="1"/>
</dbReference>
<dbReference type="Pfam" id="PF13450">
    <property type="entry name" value="NAD_binding_8"/>
    <property type="match status" value="1"/>
</dbReference>
<dbReference type="GO" id="GO:0008203">
    <property type="term" value="P:cholesterol metabolic process"/>
    <property type="evidence" value="ECO:0007669"/>
    <property type="project" value="UniProtKB-KW"/>
</dbReference>
<comment type="caution">
    <text evidence="18">The sequence shown here is derived from an EMBL/GenBank/DDBJ whole genome shotgun (WGS) entry which is preliminary data.</text>
</comment>
<dbReference type="Proteomes" id="UP000561726">
    <property type="component" value="Unassembled WGS sequence"/>
</dbReference>
<evidence type="ECO:0000313" key="19">
    <source>
        <dbReference type="EMBL" id="MBB5642039.1"/>
    </source>
</evidence>
<evidence type="ECO:0000259" key="17">
    <source>
        <dbReference type="Pfam" id="PF05199"/>
    </source>
</evidence>
<dbReference type="InterPro" id="IPR036188">
    <property type="entry name" value="FAD/NAD-bd_sf"/>
</dbReference>
<organism evidence="18 20">
    <name type="scientific">Cryobacterium roopkundense</name>
    <dbReference type="NCBI Taxonomy" id="1001240"/>
    <lineage>
        <taxon>Bacteria</taxon>
        <taxon>Bacillati</taxon>
        <taxon>Actinomycetota</taxon>
        <taxon>Actinomycetes</taxon>
        <taxon>Micrococcales</taxon>
        <taxon>Microbacteriaceae</taxon>
        <taxon>Cryobacterium</taxon>
    </lineage>
</organism>
<feature type="region of interest" description="Disordered" evidence="16">
    <location>
        <begin position="564"/>
        <end position="598"/>
    </location>
</feature>
<dbReference type="PANTHER" id="PTHR47470">
    <property type="entry name" value="CHOLESTEROL OXIDASE"/>
    <property type="match status" value="1"/>
</dbReference>
<dbReference type="EMBL" id="JPXF01000006">
    <property type="protein sequence ID" value="KGJ80397.1"/>
    <property type="molecule type" value="Genomic_DNA"/>
</dbReference>
<keyword evidence="8" id="KW-1207">Sterol metabolism</keyword>
<evidence type="ECO:0000256" key="2">
    <source>
        <dbReference type="ARBA" id="ARBA00010790"/>
    </source>
</evidence>
<dbReference type="Pfam" id="PF05199">
    <property type="entry name" value="GMC_oxred_C"/>
    <property type="match status" value="1"/>
</dbReference>
<name>A0A099JRW4_9MICO</name>
<evidence type="ECO:0000256" key="6">
    <source>
        <dbReference type="ARBA" id="ARBA00023002"/>
    </source>
</evidence>
<keyword evidence="5" id="KW-0274">FAD</keyword>
<keyword evidence="6 19" id="KW-0560">Oxidoreductase</keyword>
<dbReference type="EC" id="5.3.3.1" evidence="11"/>
<comment type="similarity">
    <text evidence="2">Belongs to the GMC oxidoreductase family.</text>
</comment>
<proteinExistence type="inferred from homology"/>
<evidence type="ECO:0000313" key="18">
    <source>
        <dbReference type="EMBL" id="KGJ80397.1"/>
    </source>
</evidence>
<dbReference type="InterPro" id="IPR007867">
    <property type="entry name" value="GMC_OxRtase_C"/>
</dbReference>
<evidence type="ECO:0000256" key="13">
    <source>
        <dbReference type="ARBA" id="ARBA00049723"/>
    </source>
</evidence>
<dbReference type="Gene3D" id="3.50.50.60">
    <property type="entry name" value="FAD/NAD(P)-binding domain"/>
    <property type="match status" value="3"/>
</dbReference>
<accession>A0A099JRW4</accession>
<keyword evidence="9" id="KW-0753">Steroid metabolism</keyword>
<dbReference type="AlphaFoldDB" id="A0A099JRW4"/>
<dbReference type="RefSeq" id="WP_035835046.1">
    <property type="nucleotide sequence ID" value="NZ_JACHBQ010000001.1"/>
</dbReference>
<dbReference type="GO" id="GO:0004769">
    <property type="term" value="F:steroid Delta-isomerase activity"/>
    <property type="evidence" value="ECO:0007669"/>
    <property type="project" value="UniProtKB-EC"/>
</dbReference>
<evidence type="ECO:0000256" key="16">
    <source>
        <dbReference type="SAM" id="MobiDB-lite"/>
    </source>
</evidence>
<evidence type="ECO:0000256" key="7">
    <source>
        <dbReference type="ARBA" id="ARBA00023098"/>
    </source>
</evidence>
<comment type="pathway">
    <text evidence="12">Steroid metabolism; cholesterol degradation.</text>
</comment>
<evidence type="ECO:0000313" key="20">
    <source>
        <dbReference type="Proteomes" id="UP000029864"/>
    </source>
</evidence>
<evidence type="ECO:0000256" key="4">
    <source>
        <dbReference type="ARBA" id="ARBA00022630"/>
    </source>
</evidence>
<dbReference type="EC" id="1.1.3.6" evidence="13"/>
<protein>
    <recommendedName>
        <fullName evidence="14">Cholesterol oxidase</fullName>
        <ecNumber evidence="13">1.1.3.6</ecNumber>
        <ecNumber evidence="11">5.3.3.1</ecNumber>
    </recommendedName>
    <alternativeName>
        <fullName evidence="15">Cholesterol isomerase</fullName>
    </alternativeName>
</protein>
<keyword evidence="3" id="KW-0153">Cholesterol metabolism</keyword>
<evidence type="ECO:0000256" key="15">
    <source>
        <dbReference type="ARBA" id="ARBA00049778"/>
    </source>
</evidence>
<evidence type="ECO:0000256" key="3">
    <source>
        <dbReference type="ARBA" id="ARBA00022548"/>
    </source>
</evidence>
<dbReference type="EMBL" id="JACHBQ010000001">
    <property type="protein sequence ID" value="MBB5642039.1"/>
    <property type="molecule type" value="Genomic_DNA"/>
</dbReference>
<keyword evidence="7" id="KW-0443">Lipid metabolism</keyword>
<reference evidence="19 21" key="2">
    <citation type="submission" date="2020-08" db="EMBL/GenBank/DDBJ databases">
        <title>Sequencing the genomes of 1000 actinobacteria strains.</title>
        <authorList>
            <person name="Klenk H.-P."/>
        </authorList>
    </citation>
    <scope>NUCLEOTIDE SEQUENCE [LARGE SCALE GENOMIC DNA]</scope>
    <source>
        <strain evidence="19 21">DSM 21065</strain>
    </source>
</reference>
<evidence type="ECO:0000256" key="14">
    <source>
        <dbReference type="ARBA" id="ARBA00049744"/>
    </source>
</evidence>
<feature type="domain" description="Glucose-methanol-choline oxidoreductase C-terminal" evidence="17">
    <location>
        <begin position="492"/>
        <end position="549"/>
    </location>
</feature>
<evidence type="ECO:0000256" key="9">
    <source>
        <dbReference type="ARBA" id="ARBA00023221"/>
    </source>
</evidence>
<comment type="cofactor">
    <cofactor evidence="1">
        <name>FAD</name>
        <dbReference type="ChEBI" id="CHEBI:57692"/>
    </cofactor>
</comment>
<evidence type="ECO:0000256" key="8">
    <source>
        <dbReference type="ARBA" id="ARBA00023166"/>
    </source>
</evidence>
<evidence type="ECO:0000256" key="11">
    <source>
        <dbReference type="ARBA" id="ARBA00038856"/>
    </source>
</evidence>
<dbReference type="InterPro" id="IPR052542">
    <property type="entry name" value="Cholesterol_Oxidase"/>
</dbReference>
<reference evidence="18 20" key="1">
    <citation type="submission" date="2014-08" db="EMBL/GenBank/DDBJ databases">
        <authorList>
            <person name="Sisinthy S."/>
        </authorList>
    </citation>
    <scope>NUCLEOTIDE SEQUENCE [LARGE SCALE GENOMIC DNA]</scope>
    <source>
        <strain evidence="18 20">RuG17</strain>
    </source>
</reference>
<evidence type="ECO:0000256" key="10">
    <source>
        <dbReference type="ARBA" id="ARBA00023235"/>
    </source>
</evidence>
<evidence type="ECO:0000256" key="1">
    <source>
        <dbReference type="ARBA" id="ARBA00001974"/>
    </source>
</evidence>
<gene>
    <name evidence="19" type="ORF">BJ997_002587</name>
    <name evidence="18" type="ORF">GY21_02785</name>
</gene>
<sequence>MNGSVGSEYVDAVVVGSGFGASVAAFKLASAGESVVVLERGKRYGPGDFARTPAQMGRNFWDPGSGLYGLFDAWTFRGLEGIVSSGLGGGSLIYANVLLRKDEKWFVRESPVPGGGYEHWPFSRQDLDSHYTNAETMLGATKYPYTDTPKTLAMEQAAADLHLTIDRPPIAVTFAPTRLADPAPNLQIPEPAYGNLHEKRRVTCTLCGECDIGCNTGAKNTLDHNYLSAARHHTADLRTLHEVRGFRPLDGGGYEVRYVVHDADTPGVRPSYTLPVHSIRCRRLILGAGTFGSTLLLLRNRSSLPGISPLLGTRFSGNGDLLTLLLNAKTDAGSVRPITGDRGPVITTAIRVPDTLDGGGASGRGFYIEDAGYPGFLNWLLETAQLPEVFSRTGSVAWQLLLNRLFHGQRSNISKDLAAALGDGHASASSLPLLGMGRDVPDGLMTLNQGRLEIDWTLATSRQYFDRMRSTMEQIGGALHAQFQDNPLWWAKRVITVHPLGGVPAGQQIEEGVVDQFGEVFGYPGLFVLDGAAMPGPVGANPSLTIAAFSDRACEHMLEAGSAASAAGSHTPSADVAPPAPVPVPAAPPAPAPGATSVSFTERMRGPATLGVTDPARGALTGRARRHELMFTLTITAPNAAAFVRDPVHAASASGYVMFDVLGGRLDVEQGWFNLFVHPAGSAGRRMLYRLWLRDVAGNAFTLLGYKEVSNRAGFTPWTDTTTLFTHVLEGHLAPPDPVTDAAGQSSFTAPTQGVRAAGILRISPLAFAQQLTTFRTAGPAGARALRSYGTLFLGELARVYLFAKRSLDTN</sequence>
<keyword evidence="4" id="KW-0285">Flavoprotein</keyword>
<keyword evidence="10" id="KW-0413">Isomerase</keyword>
<dbReference type="GO" id="GO:0016995">
    <property type="term" value="F:cholesterol oxidase activity"/>
    <property type="evidence" value="ECO:0007669"/>
    <property type="project" value="UniProtKB-EC"/>
</dbReference>
<feature type="compositionally biased region" description="Pro residues" evidence="16">
    <location>
        <begin position="578"/>
        <end position="592"/>
    </location>
</feature>
<dbReference type="eggNOG" id="COG2303">
    <property type="taxonomic scope" value="Bacteria"/>
</dbReference>